<gene>
    <name evidence="1" type="ORF">D3H65_07470</name>
</gene>
<dbReference type="Proteomes" id="UP000263900">
    <property type="component" value="Chromosome"/>
</dbReference>
<dbReference type="RefSeq" id="WP_119049662.1">
    <property type="nucleotide sequence ID" value="NZ_CP032157.1"/>
</dbReference>
<dbReference type="Pfam" id="PF16138">
    <property type="entry name" value="DUF4846"/>
    <property type="match status" value="2"/>
</dbReference>
<proteinExistence type="predicted"/>
<accession>A0A3B7MJM3</accession>
<keyword evidence="2" id="KW-1185">Reference proteome</keyword>
<evidence type="ECO:0008006" key="3">
    <source>
        <dbReference type="Google" id="ProtNLM"/>
    </source>
</evidence>
<organism evidence="1 2">
    <name type="scientific">Paraflavitalea soli</name>
    <dbReference type="NCBI Taxonomy" id="2315862"/>
    <lineage>
        <taxon>Bacteria</taxon>
        <taxon>Pseudomonadati</taxon>
        <taxon>Bacteroidota</taxon>
        <taxon>Chitinophagia</taxon>
        <taxon>Chitinophagales</taxon>
        <taxon>Chitinophagaceae</taxon>
        <taxon>Paraflavitalea</taxon>
    </lineage>
</organism>
<dbReference type="InterPro" id="IPR032315">
    <property type="entry name" value="DUF4846"/>
</dbReference>
<dbReference type="KEGG" id="pseg:D3H65_07470"/>
<name>A0A3B7MJM3_9BACT</name>
<dbReference type="PROSITE" id="PS51257">
    <property type="entry name" value="PROKAR_LIPOPROTEIN"/>
    <property type="match status" value="1"/>
</dbReference>
<dbReference type="EMBL" id="CP032157">
    <property type="protein sequence ID" value="AXY73827.1"/>
    <property type="molecule type" value="Genomic_DNA"/>
</dbReference>
<evidence type="ECO:0000313" key="2">
    <source>
        <dbReference type="Proteomes" id="UP000263900"/>
    </source>
</evidence>
<sequence>MICIDRRAANFSILLSIILPFLSSCQDIAGQPAIKSVATSPAMLHKVSDIALPAGYSRIDGRDSSFARWLRQLPLKADNKVYLYNGNLKVNQAAQYAVLDIPIGKKDLQQCADAVMRLRAEYFYRRGQFDRIWFTDNNGKKYACPAGADQARFEKYLENVYAWCGTLSLEKQLKRVPSFSDIQPGDVLIKGGSPGHAVIVMDVAINKTGGKIYLLAQSYMPAQSIHILKNPIDEASGPWYKAGNEQVIETPEWSFTQQQLRRW</sequence>
<dbReference type="OrthoDB" id="5511471at2"/>
<dbReference type="AlphaFoldDB" id="A0A3B7MJM3"/>
<reference evidence="1 2" key="1">
    <citation type="submission" date="2018-09" db="EMBL/GenBank/DDBJ databases">
        <title>Genome sequencing of strain 6GH32-13.</title>
        <authorList>
            <person name="Weon H.-Y."/>
            <person name="Heo J."/>
            <person name="Kwon S.-W."/>
        </authorList>
    </citation>
    <scope>NUCLEOTIDE SEQUENCE [LARGE SCALE GENOMIC DNA]</scope>
    <source>
        <strain evidence="1 2">5GH32-13</strain>
    </source>
</reference>
<evidence type="ECO:0000313" key="1">
    <source>
        <dbReference type="EMBL" id="AXY73827.1"/>
    </source>
</evidence>
<protein>
    <recommendedName>
        <fullName evidence="3">DUF4846 domain-containing protein</fullName>
    </recommendedName>
</protein>